<evidence type="ECO:0000313" key="12">
    <source>
        <dbReference type="Proteomes" id="UP000289738"/>
    </source>
</evidence>
<evidence type="ECO:0000256" key="7">
    <source>
        <dbReference type="ARBA" id="ARBA00023002"/>
    </source>
</evidence>
<dbReference type="PRINTS" id="PR00407">
    <property type="entry name" value="EUMOPTERIN"/>
</dbReference>
<dbReference type="FunFam" id="3.90.420.10:FF:000004">
    <property type="entry name" value="Sulfite oxidase"/>
    <property type="match status" value="1"/>
</dbReference>
<dbReference type="STRING" id="3818.A0A444YUR8"/>
<dbReference type="Pfam" id="PF03404">
    <property type="entry name" value="Mo-co_dimer"/>
    <property type="match status" value="1"/>
</dbReference>
<comment type="pathway">
    <text evidence="2">Sulfur metabolism.</text>
</comment>
<keyword evidence="6" id="KW-0479">Metal-binding</keyword>
<dbReference type="PANTHER" id="PTHR19372">
    <property type="entry name" value="SULFITE REDUCTASE"/>
    <property type="match status" value="1"/>
</dbReference>
<dbReference type="CDD" id="cd02111">
    <property type="entry name" value="eukary_SO_Moco"/>
    <property type="match status" value="1"/>
</dbReference>
<dbReference type="InterPro" id="IPR014756">
    <property type="entry name" value="Ig_E-set"/>
</dbReference>
<dbReference type="PANTHER" id="PTHR19372:SF7">
    <property type="entry name" value="SULFITE OXIDASE, MITOCHONDRIAL"/>
    <property type="match status" value="1"/>
</dbReference>
<evidence type="ECO:0000256" key="8">
    <source>
        <dbReference type="ARBA" id="ARBA00070338"/>
    </source>
</evidence>
<dbReference type="GO" id="GO:0006790">
    <property type="term" value="P:sulfur compound metabolic process"/>
    <property type="evidence" value="ECO:0007669"/>
    <property type="project" value="TreeGrafter"/>
</dbReference>
<dbReference type="Gene3D" id="2.60.40.650">
    <property type="match status" value="1"/>
</dbReference>
<evidence type="ECO:0000313" key="11">
    <source>
        <dbReference type="EMBL" id="RYR05665.1"/>
    </source>
</evidence>
<dbReference type="SUPFAM" id="SSF81296">
    <property type="entry name" value="E set domains"/>
    <property type="match status" value="1"/>
</dbReference>
<dbReference type="InterPro" id="IPR008335">
    <property type="entry name" value="Mopterin_OxRdtase_euk"/>
</dbReference>
<evidence type="ECO:0000256" key="4">
    <source>
        <dbReference type="ARBA" id="ARBA00012505"/>
    </source>
</evidence>
<evidence type="ECO:0000256" key="2">
    <source>
        <dbReference type="ARBA" id="ARBA00004678"/>
    </source>
</evidence>
<dbReference type="GO" id="GO:0043546">
    <property type="term" value="F:molybdopterin cofactor binding"/>
    <property type="evidence" value="ECO:0007669"/>
    <property type="project" value="TreeGrafter"/>
</dbReference>
<evidence type="ECO:0000256" key="6">
    <source>
        <dbReference type="ARBA" id="ARBA00022723"/>
    </source>
</evidence>
<dbReference type="GO" id="GO:0030151">
    <property type="term" value="F:molybdenum ion binding"/>
    <property type="evidence" value="ECO:0007669"/>
    <property type="project" value="InterPro"/>
</dbReference>
<evidence type="ECO:0000256" key="1">
    <source>
        <dbReference type="ARBA" id="ARBA00001924"/>
    </source>
</evidence>
<dbReference type="Proteomes" id="UP000289738">
    <property type="component" value="Chromosome B06"/>
</dbReference>
<keyword evidence="5" id="KW-0500">Molybdenum</keyword>
<protein>
    <recommendedName>
        <fullName evidence="8">Sulfite oxidase</fullName>
        <ecNumber evidence="4">1.8.3.1</ecNumber>
    </recommendedName>
</protein>
<feature type="domain" description="Oxidoreductase molybdopterin-binding" evidence="9">
    <location>
        <begin position="105"/>
        <end position="287"/>
    </location>
</feature>
<name>A0A444YUR8_ARAHY</name>
<evidence type="ECO:0000256" key="5">
    <source>
        <dbReference type="ARBA" id="ARBA00022505"/>
    </source>
</evidence>
<comment type="pathway">
    <text evidence="3">Energy metabolism; sulfur metabolism.</text>
</comment>
<comment type="cofactor">
    <cofactor evidence="1">
        <name>Mo-molybdopterin</name>
        <dbReference type="ChEBI" id="CHEBI:71302"/>
    </cofactor>
</comment>
<dbReference type="InterPro" id="IPR036374">
    <property type="entry name" value="OxRdtase_Mopterin-bd_sf"/>
</dbReference>
<keyword evidence="12" id="KW-1185">Reference proteome</keyword>
<gene>
    <name evidence="11" type="ORF">Ahy_B06g085499</name>
</gene>
<evidence type="ECO:0000259" key="10">
    <source>
        <dbReference type="Pfam" id="PF03404"/>
    </source>
</evidence>
<sequence length="445" mass="49592">MGCNKRGRNVFIILFDAINLSSINQNTELFIQKLQFLFALLLFRQRAEMPGLTAPSDYSKEPPRHPCLKINSKASLLEPFNAEPPRSALTCSYVTPSDFFYKRNHGPIPIVEDIERYSVMISGLVEKPKQLFMKDIRMLPKYNVTATLQCAGNRRTAMSKTRPVKGVGWDVSAIGNAVWGGAKLSDVLELVGIPKLTSNTQFGGKHVEFVSVDKCKEEKGGPYKASIPLSQATNPEADVLLAYEMNGETLNRDHGYPLRVVVPGVIGARSVKWLEDINIIEEECQGFFMQKDYKMFPPSVDWDNINWSTRRPQMDFPVQCAICSLEDVSTIKPGKVKISGYAASGGGRGIERVDVSVDGGKTWIEASRCQKSGVQYIADGFNSDKWAWVLFEVTADIRQSTEIVAKAIDSAANIQPEKVEDIWNLRGILNTSWHRVKVQAGHSNL</sequence>
<accession>A0A444YUR8</accession>
<dbReference type="GO" id="GO:0020037">
    <property type="term" value="F:heme binding"/>
    <property type="evidence" value="ECO:0007669"/>
    <property type="project" value="TreeGrafter"/>
</dbReference>
<comment type="caution">
    <text evidence="11">The sequence shown here is derived from an EMBL/GenBank/DDBJ whole genome shotgun (WGS) entry which is preliminary data.</text>
</comment>
<proteinExistence type="predicted"/>
<dbReference type="FunFam" id="2.60.40.650:FF:000002">
    <property type="entry name" value="sulfite oxidase"/>
    <property type="match status" value="1"/>
</dbReference>
<reference evidence="11 12" key="1">
    <citation type="submission" date="2019-01" db="EMBL/GenBank/DDBJ databases">
        <title>Sequencing of cultivated peanut Arachis hypogaea provides insights into genome evolution and oil improvement.</title>
        <authorList>
            <person name="Chen X."/>
        </authorList>
    </citation>
    <scope>NUCLEOTIDE SEQUENCE [LARGE SCALE GENOMIC DNA]</scope>
    <source>
        <strain evidence="12">cv. Fuhuasheng</strain>
        <tissue evidence="11">Leaves</tissue>
    </source>
</reference>
<dbReference type="InterPro" id="IPR000572">
    <property type="entry name" value="OxRdtase_Mopterin-bd_dom"/>
</dbReference>
<keyword evidence="7" id="KW-0560">Oxidoreductase</keyword>
<evidence type="ECO:0000256" key="3">
    <source>
        <dbReference type="ARBA" id="ARBA00004971"/>
    </source>
</evidence>
<dbReference type="EMBL" id="SDMP01000016">
    <property type="protein sequence ID" value="RYR05665.1"/>
    <property type="molecule type" value="Genomic_DNA"/>
</dbReference>
<dbReference type="AlphaFoldDB" id="A0A444YUR8"/>
<dbReference type="GO" id="GO:0008482">
    <property type="term" value="F:sulfite oxidase activity"/>
    <property type="evidence" value="ECO:0007669"/>
    <property type="project" value="UniProtKB-EC"/>
</dbReference>
<organism evidence="11 12">
    <name type="scientific">Arachis hypogaea</name>
    <name type="common">Peanut</name>
    <dbReference type="NCBI Taxonomy" id="3818"/>
    <lineage>
        <taxon>Eukaryota</taxon>
        <taxon>Viridiplantae</taxon>
        <taxon>Streptophyta</taxon>
        <taxon>Embryophyta</taxon>
        <taxon>Tracheophyta</taxon>
        <taxon>Spermatophyta</taxon>
        <taxon>Magnoliopsida</taxon>
        <taxon>eudicotyledons</taxon>
        <taxon>Gunneridae</taxon>
        <taxon>Pentapetalae</taxon>
        <taxon>rosids</taxon>
        <taxon>fabids</taxon>
        <taxon>Fabales</taxon>
        <taxon>Fabaceae</taxon>
        <taxon>Papilionoideae</taxon>
        <taxon>50 kb inversion clade</taxon>
        <taxon>dalbergioids sensu lato</taxon>
        <taxon>Dalbergieae</taxon>
        <taxon>Pterocarpus clade</taxon>
        <taxon>Arachis</taxon>
    </lineage>
</organism>
<dbReference type="InterPro" id="IPR005066">
    <property type="entry name" value="MoCF_OxRdtse_dimer"/>
</dbReference>
<dbReference type="SUPFAM" id="SSF56524">
    <property type="entry name" value="Oxidoreductase molybdopterin-binding domain"/>
    <property type="match status" value="1"/>
</dbReference>
<dbReference type="EC" id="1.8.3.1" evidence="4"/>
<dbReference type="Pfam" id="PF00174">
    <property type="entry name" value="Oxidored_molyb"/>
    <property type="match status" value="1"/>
</dbReference>
<evidence type="ECO:0000259" key="9">
    <source>
        <dbReference type="Pfam" id="PF00174"/>
    </source>
</evidence>
<feature type="domain" description="Moybdenum cofactor oxidoreductase dimerisation" evidence="10">
    <location>
        <begin position="312"/>
        <end position="439"/>
    </location>
</feature>
<dbReference type="GO" id="GO:0005739">
    <property type="term" value="C:mitochondrion"/>
    <property type="evidence" value="ECO:0007669"/>
    <property type="project" value="TreeGrafter"/>
</dbReference>
<dbReference type="Gene3D" id="3.90.420.10">
    <property type="entry name" value="Oxidoreductase, molybdopterin-binding domain"/>
    <property type="match status" value="1"/>
</dbReference>